<comment type="similarity">
    <text evidence="1 5">Belongs to the 5-formyltetrahydrofolate cyclo-ligase family.</text>
</comment>
<dbReference type="eggNOG" id="COG0212">
    <property type="taxonomic scope" value="Bacteria"/>
</dbReference>
<dbReference type="InterPro" id="IPR002698">
    <property type="entry name" value="FTHF_cligase"/>
</dbReference>
<reference evidence="6 7" key="1">
    <citation type="journal article" date="2013" name="PLoS ONE">
        <title>Identification and characterization of three novel lipases belonging to families II and V from Anaerovibrio lipolyticus 5ST.</title>
        <authorList>
            <person name="Prive F."/>
            <person name="Kaderbhai N.N."/>
            <person name="Girdwood S."/>
            <person name="Worgan H.J."/>
            <person name="Pinloche E."/>
            <person name="Scollan N.D."/>
            <person name="Huws S.A."/>
            <person name="Newbold C.J."/>
        </authorList>
    </citation>
    <scope>NUCLEOTIDE SEQUENCE [LARGE SCALE GENOMIC DNA]</scope>
    <source>
        <strain evidence="6 7">5S</strain>
    </source>
</reference>
<dbReference type="STRING" id="82374.NZ47_08645"/>
<dbReference type="GO" id="GO:0035999">
    <property type="term" value="P:tetrahydrofolate interconversion"/>
    <property type="evidence" value="ECO:0007669"/>
    <property type="project" value="TreeGrafter"/>
</dbReference>
<proteinExistence type="inferred from homology"/>
<evidence type="ECO:0000256" key="1">
    <source>
        <dbReference type="ARBA" id="ARBA00010638"/>
    </source>
</evidence>
<dbReference type="PANTHER" id="PTHR23407">
    <property type="entry name" value="ATPASE INHIBITOR/5-FORMYLTETRAHYDROFOLATE CYCLO-LIGASE"/>
    <property type="match status" value="1"/>
</dbReference>
<dbReference type="GO" id="GO:0005524">
    <property type="term" value="F:ATP binding"/>
    <property type="evidence" value="ECO:0007669"/>
    <property type="project" value="UniProtKB-KW"/>
</dbReference>
<keyword evidence="5" id="KW-0460">Magnesium</keyword>
<feature type="binding site" evidence="4">
    <location>
        <begin position="140"/>
        <end position="148"/>
    </location>
    <ligand>
        <name>ATP</name>
        <dbReference type="ChEBI" id="CHEBI:30616"/>
    </ligand>
</feature>
<keyword evidence="7" id="KW-1185">Reference proteome</keyword>
<feature type="binding site" evidence="4">
    <location>
        <position position="60"/>
    </location>
    <ligand>
        <name>substrate</name>
    </ligand>
</feature>
<dbReference type="EC" id="6.3.3.2" evidence="5"/>
<comment type="cofactor">
    <cofactor evidence="5">
        <name>Mg(2+)</name>
        <dbReference type="ChEBI" id="CHEBI:18420"/>
    </cofactor>
</comment>
<gene>
    <name evidence="6" type="ORF">NZ47_08645</name>
</gene>
<keyword evidence="3 4" id="KW-0067">ATP-binding</keyword>
<dbReference type="NCBIfam" id="TIGR02727">
    <property type="entry name" value="MTHFS_bact"/>
    <property type="match status" value="1"/>
</dbReference>
<comment type="catalytic activity">
    <reaction evidence="5">
        <text>(6S)-5-formyl-5,6,7,8-tetrahydrofolate + ATP = (6R)-5,10-methenyltetrahydrofolate + ADP + phosphate</text>
        <dbReference type="Rhea" id="RHEA:10488"/>
        <dbReference type="ChEBI" id="CHEBI:30616"/>
        <dbReference type="ChEBI" id="CHEBI:43474"/>
        <dbReference type="ChEBI" id="CHEBI:57455"/>
        <dbReference type="ChEBI" id="CHEBI:57457"/>
        <dbReference type="ChEBI" id="CHEBI:456216"/>
        <dbReference type="EC" id="6.3.3.2"/>
    </reaction>
</comment>
<dbReference type="InterPro" id="IPR037171">
    <property type="entry name" value="NagB/RpiA_transferase-like"/>
</dbReference>
<evidence type="ECO:0000313" key="6">
    <source>
        <dbReference type="EMBL" id="KHM51768.1"/>
    </source>
</evidence>
<evidence type="ECO:0000256" key="2">
    <source>
        <dbReference type="ARBA" id="ARBA00022741"/>
    </source>
</evidence>
<dbReference type="Pfam" id="PF01812">
    <property type="entry name" value="5-FTHF_cyc-lig"/>
    <property type="match status" value="1"/>
</dbReference>
<dbReference type="InterPro" id="IPR024185">
    <property type="entry name" value="FTHF_cligase-like_sf"/>
</dbReference>
<dbReference type="GO" id="GO:0030272">
    <property type="term" value="F:5-formyltetrahydrofolate cyclo-ligase activity"/>
    <property type="evidence" value="ECO:0007669"/>
    <property type="project" value="UniProtKB-EC"/>
</dbReference>
<accession>A0A0B2JYJ6</accession>
<name>A0A0B2JYJ6_9FIRM</name>
<comment type="caution">
    <text evidence="6">The sequence shown here is derived from an EMBL/GenBank/DDBJ whole genome shotgun (WGS) entry which is preliminary data.</text>
</comment>
<dbReference type="GO" id="GO:0046872">
    <property type="term" value="F:metal ion binding"/>
    <property type="evidence" value="ECO:0007669"/>
    <property type="project" value="UniProtKB-KW"/>
</dbReference>
<dbReference type="RefSeq" id="WP_039209322.1">
    <property type="nucleotide sequence ID" value="NZ_JSCE01000173.1"/>
</dbReference>
<dbReference type="PIRSF" id="PIRSF006806">
    <property type="entry name" value="FTHF_cligase"/>
    <property type="match status" value="1"/>
</dbReference>
<dbReference type="SUPFAM" id="SSF100950">
    <property type="entry name" value="NagB/RpiA/CoA transferase-like"/>
    <property type="match status" value="1"/>
</dbReference>
<dbReference type="PANTHER" id="PTHR23407:SF1">
    <property type="entry name" value="5-FORMYLTETRAHYDROFOLATE CYCLO-LIGASE"/>
    <property type="match status" value="1"/>
</dbReference>
<dbReference type="GO" id="GO:0009396">
    <property type="term" value="P:folic acid-containing compound biosynthetic process"/>
    <property type="evidence" value="ECO:0007669"/>
    <property type="project" value="TreeGrafter"/>
</dbReference>
<evidence type="ECO:0000256" key="4">
    <source>
        <dbReference type="PIRSR" id="PIRSR006806-1"/>
    </source>
</evidence>
<dbReference type="EMBL" id="JSCE01000173">
    <property type="protein sequence ID" value="KHM51768.1"/>
    <property type="molecule type" value="Genomic_DNA"/>
</dbReference>
<organism evidence="6 7">
    <name type="scientific">Anaerovibrio lipolyticus</name>
    <dbReference type="NCBI Taxonomy" id="82374"/>
    <lineage>
        <taxon>Bacteria</taxon>
        <taxon>Bacillati</taxon>
        <taxon>Bacillota</taxon>
        <taxon>Negativicutes</taxon>
        <taxon>Selenomonadales</taxon>
        <taxon>Selenomonadaceae</taxon>
        <taxon>Anaerovibrio</taxon>
    </lineage>
</organism>
<sequence length="196" mass="22458">MENDLTLLKKELRKTALIKRRAMRPEKRVAESHGIFKQLRDFELYKQASCVFCYVSVEDEVQTREILNQVLADRKKLCIPYIAEPKTRIMTAARLNSLDELKPGYWDIPSVSVDNYHEVNPVEIDFVVVPGAAFDKEGHRLGLGGGFYDIFLKKVRNAALVAVAYECQLMDEIKVMDHDIPVDYLLTHNGIIKCSK</sequence>
<protein>
    <recommendedName>
        <fullName evidence="5">5-formyltetrahydrofolate cyclo-ligase</fullName>
        <ecNumber evidence="5">6.3.3.2</ecNumber>
    </recommendedName>
</protein>
<keyword evidence="2 4" id="KW-0547">Nucleotide-binding</keyword>
<keyword evidence="5" id="KW-0479">Metal-binding</keyword>
<evidence type="ECO:0000313" key="7">
    <source>
        <dbReference type="Proteomes" id="UP000030993"/>
    </source>
</evidence>
<dbReference type="AlphaFoldDB" id="A0A0B2JYJ6"/>
<evidence type="ECO:0000256" key="5">
    <source>
        <dbReference type="RuleBase" id="RU361279"/>
    </source>
</evidence>
<dbReference type="Gene3D" id="3.40.50.10420">
    <property type="entry name" value="NagB/RpiA/CoA transferase-like"/>
    <property type="match status" value="1"/>
</dbReference>
<feature type="binding site" evidence="4">
    <location>
        <begin position="9"/>
        <end position="13"/>
    </location>
    <ligand>
        <name>ATP</name>
        <dbReference type="ChEBI" id="CHEBI:30616"/>
    </ligand>
</feature>
<feature type="binding site" evidence="4">
    <location>
        <position position="55"/>
    </location>
    <ligand>
        <name>substrate</name>
    </ligand>
</feature>
<dbReference type="Proteomes" id="UP000030993">
    <property type="component" value="Unassembled WGS sequence"/>
</dbReference>
<evidence type="ECO:0000256" key="3">
    <source>
        <dbReference type="ARBA" id="ARBA00022840"/>
    </source>
</evidence>